<proteinExistence type="predicted"/>
<accession>A0AAU9TNY9</accession>
<sequence>MESSEVIPVETKVIKFITPATEARLSHLFDTYDWSIETFNKYYCLQHKCNDNMICREDMLPFTLSNHATTSEFDGKSHKYTYSNRKNMRAFCALANGCYIMALSLVLDELKKFEVFSVGRQTKLSKNFELPPGCYLDHYEKPETVGMDGMFYLENKESGGWFCHSNLYLHYPLPHTLGDLKIGRNGEINFVSIFAVLLTPG</sequence>
<dbReference type="Proteomes" id="UP001153954">
    <property type="component" value="Unassembled WGS sequence"/>
</dbReference>
<dbReference type="EMBL" id="CAKOGL010000007">
    <property type="protein sequence ID" value="CAH2088885.1"/>
    <property type="molecule type" value="Genomic_DNA"/>
</dbReference>
<gene>
    <name evidence="1" type="ORF">EEDITHA_LOCUS5000</name>
</gene>
<organism evidence="1 2">
    <name type="scientific">Euphydryas editha</name>
    <name type="common">Edith's checkerspot</name>
    <dbReference type="NCBI Taxonomy" id="104508"/>
    <lineage>
        <taxon>Eukaryota</taxon>
        <taxon>Metazoa</taxon>
        <taxon>Ecdysozoa</taxon>
        <taxon>Arthropoda</taxon>
        <taxon>Hexapoda</taxon>
        <taxon>Insecta</taxon>
        <taxon>Pterygota</taxon>
        <taxon>Neoptera</taxon>
        <taxon>Endopterygota</taxon>
        <taxon>Lepidoptera</taxon>
        <taxon>Glossata</taxon>
        <taxon>Ditrysia</taxon>
        <taxon>Papilionoidea</taxon>
        <taxon>Nymphalidae</taxon>
        <taxon>Nymphalinae</taxon>
        <taxon>Euphydryas</taxon>
    </lineage>
</organism>
<comment type="caution">
    <text evidence="1">The sequence shown here is derived from an EMBL/GenBank/DDBJ whole genome shotgun (WGS) entry which is preliminary data.</text>
</comment>
<name>A0AAU9TNY9_EUPED</name>
<dbReference type="AlphaFoldDB" id="A0AAU9TNY9"/>
<keyword evidence="2" id="KW-1185">Reference proteome</keyword>
<protein>
    <submittedName>
        <fullName evidence="1">Uncharacterized protein</fullName>
    </submittedName>
</protein>
<reference evidence="1" key="1">
    <citation type="submission" date="2022-03" db="EMBL/GenBank/DDBJ databases">
        <authorList>
            <person name="Tunstrom K."/>
        </authorList>
    </citation>
    <scope>NUCLEOTIDE SEQUENCE</scope>
</reference>
<evidence type="ECO:0000313" key="1">
    <source>
        <dbReference type="EMBL" id="CAH2088885.1"/>
    </source>
</evidence>
<evidence type="ECO:0000313" key="2">
    <source>
        <dbReference type="Proteomes" id="UP001153954"/>
    </source>
</evidence>